<evidence type="ECO:0000256" key="1">
    <source>
        <dbReference type="SAM" id="MobiDB-lite"/>
    </source>
</evidence>
<sequence>MKISYQISSPLYSLGFDPGSDKFVGAVHSELNMYTDDASVAMKIWGWDPNALTSVERYKIDQLLRMFVFQENQILSALRRLDTEYRAYLESNPEAASQAKAFTDSLRSDLDKQSTQMREWEPSEESPWPPDQHDMYALRESVQGVMSFMHPEIARNTGPNHSLAMGGMSFTGNYWRLKDNGYARDRIPDGYLYDLIDTAIALQAEFQLQCLLTDREFTRVIQTRGQEFEWLKAEAARKAAQAAAAEQGGGFWGLFGDILGIVAAVSGVLALIPVLTPIAGPIAVVTAVASLGAHTVNESIKGDWDAMTFVGLGADALAALPGIGAVAKSLKAGRVAMKTIGMTGGAVSKASVVSKTAGRTFLATTGGSGASEATTVFNYIGTKGARVVGTSTTSGKIAGKVLQGSVNLSTQVPLVVEMAAGTDMSAPKNAATGTALTANYGQSIGSWGAVGSAAKKTGTVSLAAFAGVIGRR</sequence>
<comment type="caution">
    <text evidence="2">The sequence shown here is derived from an EMBL/GenBank/DDBJ whole genome shotgun (WGS) entry which is preliminary data.</text>
</comment>
<dbReference type="Proteomes" id="UP001500403">
    <property type="component" value="Unassembled WGS sequence"/>
</dbReference>
<proteinExistence type="predicted"/>
<evidence type="ECO:0000313" key="3">
    <source>
        <dbReference type="Proteomes" id="UP001500403"/>
    </source>
</evidence>
<evidence type="ECO:0000313" key="2">
    <source>
        <dbReference type="EMBL" id="GAA2951357.1"/>
    </source>
</evidence>
<keyword evidence="3" id="KW-1185">Reference proteome</keyword>
<organism evidence="2 3">
    <name type="scientific">Streptomyces enissocaesilis</name>
    <dbReference type="NCBI Taxonomy" id="332589"/>
    <lineage>
        <taxon>Bacteria</taxon>
        <taxon>Bacillati</taxon>
        <taxon>Actinomycetota</taxon>
        <taxon>Actinomycetes</taxon>
        <taxon>Kitasatosporales</taxon>
        <taxon>Streptomycetaceae</taxon>
        <taxon>Streptomyces</taxon>
        <taxon>Streptomyces rochei group</taxon>
    </lineage>
</organism>
<dbReference type="EMBL" id="BAAAUD010000040">
    <property type="protein sequence ID" value="GAA2951357.1"/>
    <property type="molecule type" value="Genomic_DNA"/>
</dbReference>
<name>A0ABN3XE32_9ACTN</name>
<reference evidence="2 3" key="1">
    <citation type="journal article" date="2019" name="Int. J. Syst. Evol. Microbiol.">
        <title>The Global Catalogue of Microorganisms (GCM) 10K type strain sequencing project: providing services to taxonomists for standard genome sequencing and annotation.</title>
        <authorList>
            <consortium name="The Broad Institute Genomics Platform"/>
            <consortium name="The Broad Institute Genome Sequencing Center for Infectious Disease"/>
            <person name="Wu L."/>
            <person name="Ma J."/>
        </authorList>
    </citation>
    <scope>NUCLEOTIDE SEQUENCE [LARGE SCALE GENOMIC DNA]</scope>
    <source>
        <strain evidence="2 3">JCM 9088</strain>
    </source>
</reference>
<accession>A0ABN3XE32</accession>
<dbReference type="RefSeq" id="WP_344496961.1">
    <property type="nucleotide sequence ID" value="NZ_BAAAUD010000040.1"/>
</dbReference>
<protein>
    <submittedName>
        <fullName evidence="2">Uncharacterized protein</fullName>
    </submittedName>
</protein>
<gene>
    <name evidence="2" type="ORF">GCM10010446_40730</name>
</gene>
<feature type="region of interest" description="Disordered" evidence="1">
    <location>
        <begin position="113"/>
        <end position="132"/>
    </location>
</feature>